<proteinExistence type="predicted"/>
<feature type="compositionally biased region" description="Polar residues" evidence="1">
    <location>
        <begin position="85"/>
        <end position="99"/>
    </location>
</feature>
<gene>
    <name evidence="2" type="ORF">PVAP13_3KG125052</name>
</gene>
<feature type="compositionally biased region" description="Basic and acidic residues" evidence="1">
    <location>
        <begin position="100"/>
        <end position="112"/>
    </location>
</feature>
<feature type="region of interest" description="Disordered" evidence="1">
    <location>
        <begin position="85"/>
        <end position="135"/>
    </location>
</feature>
<sequence>MPRLSPRLSTVRCSASLNPPRLSPRRSAVRCSAVASTIEARAQAAEELGGTIGGRTEAAAIAEGYHRFAQNLYVSKYGFRQEEWSANQGNPFGNLNTPRPDSRELKRERDRAQSASLTHQEQKNERKRRHHGAYRMKNGITMRAESEISQQHTIDLTVMHWW</sequence>
<dbReference type="EMBL" id="CM029041">
    <property type="protein sequence ID" value="KAG2627381.1"/>
    <property type="molecule type" value="Genomic_DNA"/>
</dbReference>
<evidence type="ECO:0000256" key="1">
    <source>
        <dbReference type="SAM" id="MobiDB-lite"/>
    </source>
</evidence>
<name>A0A8T0UT29_PANVG</name>
<evidence type="ECO:0000313" key="2">
    <source>
        <dbReference type="EMBL" id="KAG2627381.1"/>
    </source>
</evidence>
<feature type="compositionally biased region" description="Basic residues" evidence="1">
    <location>
        <begin position="125"/>
        <end position="134"/>
    </location>
</feature>
<comment type="caution">
    <text evidence="2">The sequence shown here is derived from an EMBL/GenBank/DDBJ whole genome shotgun (WGS) entry which is preliminary data.</text>
</comment>
<dbReference type="Proteomes" id="UP000823388">
    <property type="component" value="Chromosome 3K"/>
</dbReference>
<dbReference type="AlphaFoldDB" id="A0A8T0UT29"/>
<organism evidence="2 3">
    <name type="scientific">Panicum virgatum</name>
    <name type="common">Blackwell switchgrass</name>
    <dbReference type="NCBI Taxonomy" id="38727"/>
    <lineage>
        <taxon>Eukaryota</taxon>
        <taxon>Viridiplantae</taxon>
        <taxon>Streptophyta</taxon>
        <taxon>Embryophyta</taxon>
        <taxon>Tracheophyta</taxon>
        <taxon>Spermatophyta</taxon>
        <taxon>Magnoliopsida</taxon>
        <taxon>Liliopsida</taxon>
        <taxon>Poales</taxon>
        <taxon>Poaceae</taxon>
        <taxon>PACMAD clade</taxon>
        <taxon>Panicoideae</taxon>
        <taxon>Panicodae</taxon>
        <taxon>Paniceae</taxon>
        <taxon>Panicinae</taxon>
        <taxon>Panicum</taxon>
        <taxon>Panicum sect. Hiantes</taxon>
    </lineage>
</organism>
<evidence type="ECO:0000313" key="3">
    <source>
        <dbReference type="Proteomes" id="UP000823388"/>
    </source>
</evidence>
<keyword evidence="3" id="KW-1185">Reference proteome</keyword>
<protein>
    <submittedName>
        <fullName evidence="2">Uncharacterized protein</fullName>
    </submittedName>
</protein>
<reference evidence="2" key="1">
    <citation type="submission" date="2020-05" db="EMBL/GenBank/DDBJ databases">
        <title>WGS assembly of Panicum virgatum.</title>
        <authorList>
            <person name="Lovell J.T."/>
            <person name="Jenkins J."/>
            <person name="Shu S."/>
            <person name="Juenger T.E."/>
            <person name="Schmutz J."/>
        </authorList>
    </citation>
    <scope>NUCLEOTIDE SEQUENCE</scope>
    <source>
        <strain evidence="2">AP13</strain>
    </source>
</reference>
<accession>A0A8T0UT29</accession>